<comment type="similarity">
    <text evidence="1 2">Belongs to the peptidase M16 family.</text>
</comment>
<dbReference type="InterPro" id="IPR011249">
    <property type="entry name" value="Metalloenz_LuxS/M16"/>
</dbReference>
<sequence length="422" mass="47295">MNFSKKTLKNGLRVITIPKPDSLATTVLVLVEAGSKYETKEINGLSHFLEHMCFKGTTKRPTALDIAGELDGLGAEYNAFTSQEWTGYYAKVQNEHKDKALDVISDLYLNPVFNLVEIEKEKGVVIEELNMYEDTPQRKVQDLFSECLYGDQPAGWDVGGKKEIIQKLNREDFLKYRGEHYVAKATIIVAAGAVDEKWLLPQIEKHFVGISNAPKFGKLKTQEAQEKPALLVKFKESDQTHLVLGVRAFDAFDERRYAGEVLADILGGGMSSRLFQRVREELGAAYYVNASLDLYSDHGYFAVSAGVDHKKLEIVIKAILDELMKIASNSLTDKELHRAKDHLSGRMTLGLETSDALALFYGGQEVLKREVATPEEVLKKIHFVTKENIVGLAKEIFKNSSLNMSLIGPYKDKAPLEKTLKF</sequence>
<comment type="caution">
    <text evidence="5">The sequence shown here is derived from an EMBL/GenBank/DDBJ whole genome shotgun (WGS) entry which is preliminary data.</text>
</comment>
<proteinExistence type="inferred from homology"/>
<gene>
    <name evidence="5" type="ORF">A3I24_00580</name>
</gene>
<feature type="domain" description="Peptidase M16 N-terminal" evidence="3">
    <location>
        <begin position="13"/>
        <end position="155"/>
    </location>
</feature>
<dbReference type="InterPro" id="IPR001431">
    <property type="entry name" value="Pept_M16_Zn_BS"/>
</dbReference>
<dbReference type="Pfam" id="PF00675">
    <property type="entry name" value="Peptidase_M16"/>
    <property type="match status" value="1"/>
</dbReference>
<dbReference type="Pfam" id="PF05193">
    <property type="entry name" value="Peptidase_M16_C"/>
    <property type="match status" value="1"/>
</dbReference>
<dbReference type="GO" id="GO:0004222">
    <property type="term" value="F:metalloendopeptidase activity"/>
    <property type="evidence" value="ECO:0007669"/>
    <property type="project" value="InterPro"/>
</dbReference>
<dbReference type="Gene3D" id="3.30.830.10">
    <property type="entry name" value="Metalloenzyme, LuxS/M16 peptidase-like"/>
    <property type="match status" value="2"/>
</dbReference>
<dbReference type="SUPFAM" id="SSF63411">
    <property type="entry name" value="LuxS/MPP-like metallohydrolase"/>
    <property type="match status" value="2"/>
</dbReference>
<accession>A0A1G1ZR36</accession>
<dbReference type="Proteomes" id="UP000177690">
    <property type="component" value="Unassembled WGS sequence"/>
</dbReference>
<evidence type="ECO:0000256" key="2">
    <source>
        <dbReference type="RuleBase" id="RU004447"/>
    </source>
</evidence>
<evidence type="ECO:0008006" key="7">
    <source>
        <dbReference type="Google" id="ProtNLM"/>
    </source>
</evidence>
<dbReference type="GO" id="GO:0006508">
    <property type="term" value="P:proteolysis"/>
    <property type="evidence" value="ECO:0007669"/>
    <property type="project" value="InterPro"/>
</dbReference>
<evidence type="ECO:0000313" key="6">
    <source>
        <dbReference type="Proteomes" id="UP000177690"/>
    </source>
</evidence>
<dbReference type="STRING" id="1798409.A3I24_00580"/>
<reference evidence="5 6" key="1">
    <citation type="journal article" date="2016" name="Nat. Commun.">
        <title>Thousands of microbial genomes shed light on interconnected biogeochemical processes in an aquifer system.</title>
        <authorList>
            <person name="Anantharaman K."/>
            <person name="Brown C.T."/>
            <person name="Hug L.A."/>
            <person name="Sharon I."/>
            <person name="Castelle C.J."/>
            <person name="Probst A.J."/>
            <person name="Thomas B.C."/>
            <person name="Singh A."/>
            <person name="Wilkins M.J."/>
            <person name="Karaoz U."/>
            <person name="Brodie E.L."/>
            <person name="Williams K.H."/>
            <person name="Hubbard S.S."/>
            <person name="Banfield J.F."/>
        </authorList>
    </citation>
    <scope>NUCLEOTIDE SEQUENCE [LARGE SCALE GENOMIC DNA]</scope>
</reference>
<evidence type="ECO:0000256" key="1">
    <source>
        <dbReference type="ARBA" id="ARBA00007261"/>
    </source>
</evidence>
<dbReference type="GO" id="GO:0046872">
    <property type="term" value="F:metal ion binding"/>
    <property type="evidence" value="ECO:0007669"/>
    <property type="project" value="InterPro"/>
</dbReference>
<evidence type="ECO:0000313" key="5">
    <source>
        <dbReference type="EMBL" id="OGY66961.1"/>
    </source>
</evidence>
<dbReference type="EMBL" id="MHJL01000032">
    <property type="protein sequence ID" value="OGY66961.1"/>
    <property type="molecule type" value="Genomic_DNA"/>
</dbReference>
<dbReference type="PANTHER" id="PTHR11851">
    <property type="entry name" value="METALLOPROTEASE"/>
    <property type="match status" value="1"/>
</dbReference>
<dbReference type="InterPro" id="IPR050361">
    <property type="entry name" value="MPP/UQCRC_Complex"/>
</dbReference>
<dbReference type="InterPro" id="IPR011765">
    <property type="entry name" value="Pept_M16_N"/>
</dbReference>
<feature type="domain" description="Peptidase M16 C-terminal" evidence="4">
    <location>
        <begin position="167"/>
        <end position="341"/>
    </location>
</feature>
<name>A0A1G1ZR36_9BACT</name>
<organism evidence="5 6">
    <name type="scientific">Candidatus Harrisonbacteria bacterium RIFCSPLOWO2_02_FULL_41_13b</name>
    <dbReference type="NCBI Taxonomy" id="1798409"/>
    <lineage>
        <taxon>Bacteria</taxon>
        <taxon>Candidatus Harrisoniibacteriota</taxon>
    </lineage>
</organism>
<dbReference type="PANTHER" id="PTHR11851:SF49">
    <property type="entry name" value="MITOCHONDRIAL-PROCESSING PEPTIDASE SUBUNIT ALPHA"/>
    <property type="match status" value="1"/>
</dbReference>
<dbReference type="AlphaFoldDB" id="A0A1G1ZR36"/>
<evidence type="ECO:0000259" key="3">
    <source>
        <dbReference type="Pfam" id="PF00675"/>
    </source>
</evidence>
<dbReference type="InterPro" id="IPR007863">
    <property type="entry name" value="Peptidase_M16_C"/>
</dbReference>
<evidence type="ECO:0000259" key="4">
    <source>
        <dbReference type="Pfam" id="PF05193"/>
    </source>
</evidence>
<dbReference type="PROSITE" id="PS00143">
    <property type="entry name" value="INSULINASE"/>
    <property type="match status" value="1"/>
</dbReference>
<protein>
    <recommendedName>
        <fullName evidence="7">Peptidase M16</fullName>
    </recommendedName>
</protein>